<proteinExistence type="predicted"/>
<feature type="domain" description="DUF7577" evidence="2">
    <location>
        <begin position="79"/>
        <end position="104"/>
    </location>
</feature>
<protein>
    <submittedName>
        <fullName evidence="3">Putative signal transducing protein</fullName>
    </submittedName>
</protein>
<gene>
    <name evidence="3" type="ORF">EDC29_101119</name>
</gene>
<name>A0A4R4AKN6_MARGR</name>
<dbReference type="RefSeq" id="WP_123139231.1">
    <property type="nucleotide sequence ID" value="NZ_JAKEDQ010000014.1"/>
</dbReference>
<feature type="domain" description="DUF2007" evidence="1">
    <location>
        <begin position="1"/>
        <end position="67"/>
    </location>
</feature>
<evidence type="ECO:0000259" key="2">
    <source>
        <dbReference type="Pfam" id="PF24463"/>
    </source>
</evidence>
<evidence type="ECO:0000313" key="4">
    <source>
        <dbReference type="Proteomes" id="UP000295247"/>
    </source>
</evidence>
<dbReference type="Pfam" id="PF24463">
    <property type="entry name" value="DUF7577"/>
    <property type="match status" value="1"/>
</dbReference>
<comment type="caution">
    <text evidence="3">The sequence shown here is derived from an EMBL/GenBank/DDBJ whole genome shotgun (WGS) entry which is preliminary data.</text>
</comment>
<evidence type="ECO:0000313" key="3">
    <source>
        <dbReference type="EMBL" id="TCW39704.1"/>
    </source>
</evidence>
<dbReference type="InterPro" id="IPR055999">
    <property type="entry name" value="DUF7577"/>
</dbReference>
<dbReference type="AlphaFoldDB" id="A0A4R4AKN6"/>
<organism evidence="3 4">
    <name type="scientific">Marichromatium gracile</name>
    <name type="common">Chromatium gracile</name>
    <dbReference type="NCBI Taxonomy" id="1048"/>
    <lineage>
        <taxon>Bacteria</taxon>
        <taxon>Pseudomonadati</taxon>
        <taxon>Pseudomonadota</taxon>
        <taxon>Gammaproteobacteria</taxon>
        <taxon>Chromatiales</taxon>
        <taxon>Chromatiaceae</taxon>
        <taxon>Marichromatium</taxon>
    </lineage>
</organism>
<evidence type="ECO:0000259" key="1">
    <source>
        <dbReference type="Pfam" id="PF09413"/>
    </source>
</evidence>
<reference evidence="3 4" key="1">
    <citation type="submission" date="2019-03" db="EMBL/GenBank/DDBJ databases">
        <title>Genomic Encyclopedia of Type Strains, Phase IV (KMG-IV): sequencing the most valuable type-strain genomes for metagenomic binning, comparative biology and taxonomic classification.</title>
        <authorList>
            <person name="Goeker M."/>
        </authorList>
    </citation>
    <scope>NUCLEOTIDE SEQUENCE [LARGE SCALE GENOMIC DNA]</scope>
    <source>
        <strain evidence="3 4">DSM 203</strain>
    </source>
</reference>
<sequence>MRPLYQAGDRIEAQLLHDLLDRHLIRTVILGDALAGAAGELPLDIHPTLWLIDDDDRERAEAVLARFLREGLGGHPTPAWTCPHCGEQVEAGFALCWNCATPYPE</sequence>
<dbReference type="Proteomes" id="UP000295247">
    <property type="component" value="Unassembled WGS sequence"/>
</dbReference>
<dbReference type="Pfam" id="PF09413">
    <property type="entry name" value="DUF2007"/>
    <property type="match status" value="1"/>
</dbReference>
<dbReference type="InterPro" id="IPR018551">
    <property type="entry name" value="DUF2007"/>
</dbReference>
<accession>A0A4R4AKN6</accession>
<dbReference type="EMBL" id="SMDC01000001">
    <property type="protein sequence ID" value="TCW39704.1"/>
    <property type="molecule type" value="Genomic_DNA"/>
</dbReference>